<accession>A0A6J8BPC1</accession>
<sequence length="435" mass="49545">MKSFKSLDAHIFYLSGWVKLVQSYIPEQSNHVILRADVTPSMRVNEAPHHPWIALTKDGSVAVALCDCMTGLSESCSHIGALLFKIEAAVKLGYTKTACTEEPCKWNADFVKKVVPATISKINFYKAARVKKAKETKRRKVKKFAASSIDQQQELLSALYSCSTRPVALSTFDGVSDKFFWTRPAPTIAKMPLPLNSLYSSDNQNLTIDDLYSKCKGICDRMTISDNDKTYIYDCTKTQRSSMTWYEQRIGRVSSSTIHRIYKTSLEKPSKSLLLQICNPSTTDLKVPSIVWGREHEKQAILKFKETLSTMHQDFTVTDSGFLIDTVYPFIGVSADSIANCTCHGKSVVEVKCPYKHRDSTYEEYIADSTCCIYDRNKLDTFHPYYSQVQLQMYVHDTEFCSFVVWGKKFLIVSHVTRDNEFIQKLTTHVRTVFR</sequence>
<organism evidence="2 3">
    <name type="scientific">Mytilus coruscus</name>
    <name type="common">Sea mussel</name>
    <dbReference type="NCBI Taxonomy" id="42192"/>
    <lineage>
        <taxon>Eukaryota</taxon>
        <taxon>Metazoa</taxon>
        <taxon>Spiralia</taxon>
        <taxon>Lophotrochozoa</taxon>
        <taxon>Mollusca</taxon>
        <taxon>Bivalvia</taxon>
        <taxon>Autobranchia</taxon>
        <taxon>Pteriomorphia</taxon>
        <taxon>Mytilida</taxon>
        <taxon>Mytiloidea</taxon>
        <taxon>Mytilidae</taxon>
        <taxon>Mytilinae</taxon>
        <taxon>Mytilus</taxon>
    </lineage>
</organism>
<dbReference type="Gene3D" id="3.90.320.10">
    <property type="match status" value="1"/>
</dbReference>
<evidence type="ECO:0000259" key="1">
    <source>
        <dbReference type="Pfam" id="PF09588"/>
    </source>
</evidence>
<dbReference type="InterPro" id="IPR011604">
    <property type="entry name" value="PDDEXK-like_dom_sf"/>
</dbReference>
<dbReference type="InterPro" id="IPR011335">
    <property type="entry name" value="Restrct_endonuc-II-like"/>
</dbReference>
<feature type="domain" description="YqaJ viral recombinase" evidence="1">
    <location>
        <begin position="245"/>
        <end position="396"/>
    </location>
</feature>
<evidence type="ECO:0000313" key="2">
    <source>
        <dbReference type="EMBL" id="CAC5385795.1"/>
    </source>
</evidence>
<dbReference type="AlphaFoldDB" id="A0A6J8BPC1"/>
<dbReference type="SUPFAM" id="SSF52980">
    <property type="entry name" value="Restriction endonuclease-like"/>
    <property type="match status" value="1"/>
</dbReference>
<gene>
    <name evidence="2" type="ORF">MCOR_21297</name>
</gene>
<dbReference type="InterPro" id="IPR019080">
    <property type="entry name" value="YqaJ_viral_recombinase"/>
</dbReference>
<dbReference type="EMBL" id="CACVKT020003764">
    <property type="protein sequence ID" value="CAC5385795.1"/>
    <property type="molecule type" value="Genomic_DNA"/>
</dbReference>
<dbReference type="Proteomes" id="UP000507470">
    <property type="component" value="Unassembled WGS sequence"/>
</dbReference>
<reference evidence="2 3" key="1">
    <citation type="submission" date="2020-06" db="EMBL/GenBank/DDBJ databases">
        <authorList>
            <person name="Li R."/>
            <person name="Bekaert M."/>
        </authorList>
    </citation>
    <scope>NUCLEOTIDE SEQUENCE [LARGE SCALE GENOMIC DNA]</scope>
    <source>
        <strain evidence="3">wild</strain>
    </source>
</reference>
<dbReference type="CDD" id="cd22343">
    <property type="entry name" value="PDDEXK_lambda_exonuclease-like"/>
    <property type="match status" value="1"/>
</dbReference>
<dbReference type="OrthoDB" id="10005682at2759"/>
<keyword evidence="3" id="KW-1185">Reference proteome</keyword>
<protein>
    <recommendedName>
        <fullName evidence="1">YqaJ viral recombinase domain-containing protein</fullName>
    </recommendedName>
</protein>
<name>A0A6J8BPC1_MYTCO</name>
<evidence type="ECO:0000313" key="3">
    <source>
        <dbReference type="Proteomes" id="UP000507470"/>
    </source>
</evidence>
<dbReference type="Pfam" id="PF09588">
    <property type="entry name" value="YqaJ"/>
    <property type="match status" value="1"/>
</dbReference>
<dbReference type="GO" id="GO:0006281">
    <property type="term" value="P:DNA repair"/>
    <property type="evidence" value="ECO:0007669"/>
    <property type="project" value="UniProtKB-ARBA"/>
</dbReference>
<proteinExistence type="predicted"/>
<dbReference type="PANTHER" id="PTHR47526">
    <property type="entry name" value="ATP-DEPENDENT DNA HELICASE"/>
    <property type="match status" value="1"/>
</dbReference>